<sequence length="203" mass="23860">DMRGKNKPVNKTSEDEMNAIHEFINTYPRHESHYARRDSSSKKIFLPSHLTVKKMYEEYLEMRATNGNDKSACYDVFRRVFNSTGYKFKQPYIDTCKTCDAFNVTRRHTVNKKERDDIDESYKAHVSEAQEGYDRKREDKANAATTDYQRVLLFDLQQVLPVPFLTSNIAYYKRLLSMYNLTIRDCSSDDSSECYMWSELEGG</sequence>
<proteinExistence type="predicted"/>
<gene>
    <name evidence="1" type="ORF">g.5861</name>
</gene>
<accession>A0A1B6FHX4</accession>
<dbReference type="AlphaFoldDB" id="A0A1B6FHX4"/>
<name>A0A1B6FHX4_9HEMI</name>
<reference evidence="1" key="1">
    <citation type="submission" date="2015-11" db="EMBL/GenBank/DDBJ databases">
        <title>De novo transcriptome assembly of four potential Pierce s Disease insect vectors from Arizona vineyards.</title>
        <authorList>
            <person name="Tassone E.E."/>
        </authorList>
    </citation>
    <scope>NUCLEOTIDE SEQUENCE</scope>
</reference>
<dbReference type="PANTHER" id="PTHR10773:SF19">
    <property type="match status" value="1"/>
</dbReference>
<feature type="non-terminal residue" evidence="1">
    <location>
        <position position="1"/>
    </location>
</feature>
<evidence type="ECO:0000313" key="1">
    <source>
        <dbReference type="EMBL" id="JAS49811.1"/>
    </source>
</evidence>
<feature type="non-terminal residue" evidence="1">
    <location>
        <position position="203"/>
    </location>
</feature>
<protein>
    <submittedName>
        <fullName evidence="1">Uncharacterized protein</fullName>
    </submittedName>
</protein>
<dbReference type="EMBL" id="GECZ01019958">
    <property type="protein sequence ID" value="JAS49811.1"/>
    <property type="molecule type" value="Transcribed_RNA"/>
</dbReference>
<organism evidence="1">
    <name type="scientific">Cuerna arida</name>
    <dbReference type="NCBI Taxonomy" id="1464854"/>
    <lineage>
        <taxon>Eukaryota</taxon>
        <taxon>Metazoa</taxon>
        <taxon>Ecdysozoa</taxon>
        <taxon>Arthropoda</taxon>
        <taxon>Hexapoda</taxon>
        <taxon>Insecta</taxon>
        <taxon>Pterygota</taxon>
        <taxon>Neoptera</taxon>
        <taxon>Paraneoptera</taxon>
        <taxon>Hemiptera</taxon>
        <taxon>Auchenorrhyncha</taxon>
        <taxon>Membracoidea</taxon>
        <taxon>Cicadellidae</taxon>
        <taxon>Cicadellinae</taxon>
        <taxon>Proconiini</taxon>
        <taxon>Cuerna</taxon>
    </lineage>
</organism>
<dbReference type="PANTHER" id="PTHR10773">
    <property type="entry name" value="DNA-DIRECTED RNA POLYMERASES I, II, AND III SUBUNIT RPABC2"/>
    <property type="match status" value="1"/>
</dbReference>